<name>A0A383EKF3_9ZZZZ</name>
<organism evidence="1">
    <name type="scientific">marine metagenome</name>
    <dbReference type="NCBI Taxonomy" id="408172"/>
    <lineage>
        <taxon>unclassified sequences</taxon>
        <taxon>metagenomes</taxon>
        <taxon>ecological metagenomes</taxon>
    </lineage>
</organism>
<dbReference type="AlphaFoldDB" id="A0A383EKF3"/>
<evidence type="ECO:0000313" key="1">
    <source>
        <dbReference type="EMBL" id="SVE57129.1"/>
    </source>
</evidence>
<proteinExistence type="predicted"/>
<sequence>MDRLVLDKVIGTLNTHKGEWARLPITEKIPLFQGVS</sequence>
<gene>
    <name evidence="1" type="ORF">METZ01_LOCUS509983</name>
</gene>
<accession>A0A383EKF3</accession>
<dbReference type="EMBL" id="UINC01226584">
    <property type="protein sequence ID" value="SVE57129.1"/>
    <property type="molecule type" value="Genomic_DNA"/>
</dbReference>
<feature type="non-terminal residue" evidence="1">
    <location>
        <position position="36"/>
    </location>
</feature>
<reference evidence="1" key="1">
    <citation type="submission" date="2018-05" db="EMBL/GenBank/DDBJ databases">
        <authorList>
            <person name="Lanie J.A."/>
            <person name="Ng W.-L."/>
            <person name="Kazmierczak K.M."/>
            <person name="Andrzejewski T.M."/>
            <person name="Davidsen T.M."/>
            <person name="Wayne K.J."/>
            <person name="Tettelin H."/>
            <person name="Glass J.I."/>
            <person name="Rusch D."/>
            <person name="Podicherti R."/>
            <person name="Tsui H.-C.T."/>
            <person name="Winkler M.E."/>
        </authorList>
    </citation>
    <scope>NUCLEOTIDE SEQUENCE</scope>
</reference>
<protein>
    <submittedName>
        <fullName evidence="1">Uncharacterized protein</fullName>
    </submittedName>
</protein>